<dbReference type="PROSITE" id="PS51269">
    <property type="entry name" value="COMM"/>
    <property type="match status" value="1"/>
</dbReference>
<reference evidence="4 5" key="1">
    <citation type="submission" date="2024-03" db="EMBL/GenBank/DDBJ databases">
        <title>Complete genome sequence of the green alga Chloropicon roscoffensis RCC1871.</title>
        <authorList>
            <person name="Lemieux C."/>
            <person name="Pombert J.-F."/>
            <person name="Otis C."/>
            <person name="Turmel M."/>
        </authorList>
    </citation>
    <scope>NUCLEOTIDE SEQUENCE [LARGE SCALE GENOMIC DNA]</scope>
    <source>
        <strain evidence="4 5">RCC1871</strain>
    </source>
</reference>
<dbReference type="PANTHER" id="PTHR15666">
    <property type="entry name" value="COMM DOMAIN CONTAINING PROTEIN 5"/>
    <property type="match status" value="1"/>
</dbReference>
<gene>
    <name evidence="4" type="ORF">HKI87_12g71700</name>
</gene>
<protein>
    <recommendedName>
        <fullName evidence="1">COMM domain-containing protein 5</fullName>
    </recommendedName>
</protein>
<evidence type="ECO:0000313" key="4">
    <source>
        <dbReference type="EMBL" id="WZN65610.1"/>
    </source>
</evidence>
<evidence type="ECO:0000256" key="2">
    <source>
        <dbReference type="ARBA" id="ARBA00093452"/>
    </source>
</evidence>
<dbReference type="EMBL" id="CP151512">
    <property type="protein sequence ID" value="WZN65610.1"/>
    <property type="molecule type" value="Genomic_DNA"/>
</dbReference>
<dbReference type="InterPro" id="IPR037357">
    <property type="entry name" value="COMMD5"/>
</dbReference>
<proteinExistence type="inferred from homology"/>
<sequence>METEVEVATDAGPGYPKLASLRWRVDVTLSTNQTRRVLKPYLLLRVETSRGGVETFEVTLEQFHKLRYAASRALNEVLKIEQNEQIQRLKR</sequence>
<evidence type="ECO:0000313" key="5">
    <source>
        <dbReference type="Proteomes" id="UP001472866"/>
    </source>
</evidence>
<dbReference type="Proteomes" id="UP001472866">
    <property type="component" value="Chromosome 12"/>
</dbReference>
<feature type="domain" description="COMM" evidence="3">
    <location>
        <begin position="17"/>
        <end position="81"/>
    </location>
</feature>
<dbReference type="GO" id="GO:0005634">
    <property type="term" value="C:nucleus"/>
    <property type="evidence" value="ECO:0007669"/>
    <property type="project" value="TreeGrafter"/>
</dbReference>
<accession>A0AAX4PHX3</accession>
<comment type="similarity">
    <text evidence="2">Belongs to the COMM domain-containing protein 5 family.</text>
</comment>
<dbReference type="PANTHER" id="PTHR15666:SF1">
    <property type="entry name" value="COMM DOMAIN-CONTAINING PROTEIN 5"/>
    <property type="match status" value="1"/>
</dbReference>
<evidence type="ECO:0000256" key="1">
    <source>
        <dbReference type="ARBA" id="ARBA00016556"/>
    </source>
</evidence>
<dbReference type="AlphaFoldDB" id="A0AAX4PHX3"/>
<organism evidence="4 5">
    <name type="scientific">Chloropicon roscoffensis</name>
    <dbReference type="NCBI Taxonomy" id="1461544"/>
    <lineage>
        <taxon>Eukaryota</taxon>
        <taxon>Viridiplantae</taxon>
        <taxon>Chlorophyta</taxon>
        <taxon>Chloropicophyceae</taxon>
        <taxon>Chloropicales</taxon>
        <taxon>Chloropicaceae</taxon>
        <taxon>Chloropicon</taxon>
    </lineage>
</organism>
<dbReference type="Pfam" id="PF07258">
    <property type="entry name" value="COMM_domain"/>
    <property type="match status" value="1"/>
</dbReference>
<name>A0AAX4PHX3_9CHLO</name>
<evidence type="ECO:0000259" key="3">
    <source>
        <dbReference type="PROSITE" id="PS51269"/>
    </source>
</evidence>
<keyword evidence="5" id="KW-1185">Reference proteome</keyword>
<dbReference type="InterPro" id="IPR017920">
    <property type="entry name" value="COMM"/>
</dbReference>